<reference evidence="3 4" key="1">
    <citation type="submission" date="2020-05" db="EMBL/GenBank/DDBJ databases">
        <title>Genome sequencing of Spirosoma sp. TS118.</title>
        <authorList>
            <person name="Lee J.-H."/>
            <person name="Jeong S."/>
            <person name="Zhao L."/>
            <person name="Jung J.-H."/>
            <person name="Kim M.-K."/>
            <person name="Lim S."/>
        </authorList>
    </citation>
    <scope>NUCLEOTIDE SEQUENCE [LARGE SCALE GENOMIC DNA]</scope>
    <source>
        <strain evidence="3 4">TS118</strain>
    </source>
</reference>
<proteinExistence type="predicted"/>
<feature type="chain" id="PRO_5026739643" evidence="1">
    <location>
        <begin position="31"/>
        <end position="166"/>
    </location>
</feature>
<evidence type="ECO:0000259" key="2">
    <source>
        <dbReference type="Pfam" id="PF14534"/>
    </source>
</evidence>
<dbReference type="Gene3D" id="3.10.450.50">
    <property type="match status" value="1"/>
</dbReference>
<feature type="signal peptide" evidence="1">
    <location>
        <begin position="1"/>
        <end position="30"/>
    </location>
</feature>
<evidence type="ECO:0000256" key="1">
    <source>
        <dbReference type="SAM" id="SignalP"/>
    </source>
</evidence>
<protein>
    <submittedName>
        <fullName evidence="3">Nuclear transport factor 2 family protein</fullName>
    </submittedName>
</protein>
<name>A0A6M5Y8D4_9BACT</name>
<keyword evidence="4" id="KW-1185">Reference proteome</keyword>
<sequence>MKANLFLQFRRSLLALVWVATLTLGLTARAQNTTSADEQAIRNLVAQQNNGQRIPYTSEGIFWSGAYPRPVRIGKPETEDEKAINERMRKRTNQKSAFNIDRLVIAQSGDIAYEYGTGSLSFDDADNKHVSHETGYLRTWRKQNGEWKVDLMFIRPMDSGMTAFKK</sequence>
<accession>A0A6M5Y8D4</accession>
<dbReference type="Pfam" id="PF14534">
    <property type="entry name" value="DUF4440"/>
    <property type="match status" value="1"/>
</dbReference>
<organism evidence="3 4">
    <name type="scientific">Spirosoma taeanense</name>
    <dbReference type="NCBI Taxonomy" id="2735870"/>
    <lineage>
        <taxon>Bacteria</taxon>
        <taxon>Pseudomonadati</taxon>
        <taxon>Bacteroidota</taxon>
        <taxon>Cytophagia</taxon>
        <taxon>Cytophagales</taxon>
        <taxon>Cytophagaceae</taxon>
        <taxon>Spirosoma</taxon>
    </lineage>
</organism>
<evidence type="ECO:0000313" key="3">
    <source>
        <dbReference type="EMBL" id="QJW90225.1"/>
    </source>
</evidence>
<gene>
    <name evidence="3" type="ORF">HNV11_12985</name>
</gene>
<dbReference type="AlphaFoldDB" id="A0A6M5Y8D4"/>
<dbReference type="EMBL" id="CP053435">
    <property type="protein sequence ID" value="QJW90225.1"/>
    <property type="molecule type" value="Genomic_DNA"/>
</dbReference>
<keyword evidence="1" id="KW-0732">Signal</keyword>
<dbReference type="InterPro" id="IPR032710">
    <property type="entry name" value="NTF2-like_dom_sf"/>
</dbReference>
<dbReference type="Proteomes" id="UP000502756">
    <property type="component" value="Chromosome"/>
</dbReference>
<dbReference type="InterPro" id="IPR027843">
    <property type="entry name" value="DUF4440"/>
</dbReference>
<dbReference type="SUPFAM" id="SSF54427">
    <property type="entry name" value="NTF2-like"/>
    <property type="match status" value="1"/>
</dbReference>
<dbReference type="KEGG" id="stae:HNV11_12985"/>
<feature type="domain" description="DUF4440" evidence="2">
    <location>
        <begin position="80"/>
        <end position="149"/>
    </location>
</feature>
<evidence type="ECO:0000313" key="4">
    <source>
        <dbReference type="Proteomes" id="UP000502756"/>
    </source>
</evidence>
<dbReference type="RefSeq" id="WP_171740070.1">
    <property type="nucleotide sequence ID" value="NZ_CP053435.1"/>
</dbReference>